<protein>
    <submittedName>
        <fullName evidence="2">Uncharacterized protein</fullName>
    </submittedName>
</protein>
<feature type="chain" id="PRO_5015125880" evidence="1">
    <location>
        <begin position="24"/>
        <end position="349"/>
    </location>
</feature>
<dbReference type="RefSeq" id="WP_040094215.1">
    <property type="nucleotide sequence ID" value="NZ_CM020866.1"/>
</dbReference>
<proteinExistence type="predicted"/>
<gene>
    <name evidence="2" type="ORF">SMSRO_SF021280</name>
</gene>
<evidence type="ECO:0000256" key="1">
    <source>
        <dbReference type="SAM" id="SignalP"/>
    </source>
</evidence>
<accession>A0A2P6FFS9</accession>
<dbReference type="AlphaFoldDB" id="A0A2P6FFS9"/>
<reference evidence="2 3" key="1">
    <citation type="journal article" date="2015" name="MBio">
        <title>Genome sequence of the Drosophila melanogaster male-killing Spiroplasma strain MSRO endosymbiont.</title>
        <authorList>
            <person name="Paredes J.C."/>
            <person name="Herren J.K."/>
            <person name="Schupfer F."/>
            <person name="Marin R."/>
            <person name="Claverol S."/>
            <person name="Kuo C.H."/>
            <person name="Lemaitre B."/>
            <person name="Beven L."/>
        </authorList>
    </citation>
    <scope>NUCLEOTIDE SEQUENCE [LARGE SCALE GENOMIC DNA]</scope>
    <source>
        <strain evidence="2 3">MSRO</strain>
    </source>
</reference>
<organism evidence="2 3">
    <name type="scientific">Spiroplasma poulsonii</name>
    <dbReference type="NCBI Taxonomy" id="2138"/>
    <lineage>
        <taxon>Bacteria</taxon>
        <taxon>Bacillati</taxon>
        <taxon>Mycoplasmatota</taxon>
        <taxon>Mollicutes</taxon>
        <taxon>Entomoplasmatales</taxon>
        <taxon>Spiroplasmataceae</taxon>
        <taxon>Spiroplasma</taxon>
    </lineage>
</organism>
<feature type="signal peptide" evidence="1">
    <location>
        <begin position="1"/>
        <end position="23"/>
    </location>
</feature>
<comment type="caution">
    <text evidence="2">The sequence shown here is derived from an EMBL/GenBank/DDBJ whole genome shotgun (WGS) entry which is preliminary data.</text>
</comment>
<sequence length="349" mass="39291">MKKLLSLLSIITIAGTSMPTVIATSNYEKNVIKDLSELNWTDLITNRNKRDVNTRVIKTDGANKPTAQQIKDRLKNKNPQLDITKINVINITNNSATIIIIGFSGQKTINFVVDKSIDLSTIITNTNLGEIDFSNFDNYSYKQQIKDRLKELNPQLDITKIKVTIPNINNAIITSNDKNIYTGEIKINYSRPVKSVFKNLELGSIMTNGTDKPAEQQIKDRLKQLNDDLKDVINDFEISNITRTSAKISFNRKDILSGEAVVKFISNINLNKIITNNNLGEFITNNLSKPAEQQIKDRLKELNPQLDITKIKVTIPNTNNATITSNDNTFYSGNPINVNYTISISSINW</sequence>
<dbReference type="OrthoDB" id="391497at2"/>
<dbReference type="EMBL" id="JTLV02000001">
    <property type="protein sequence ID" value="PQM32224.1"/>
    <property type="molecule type" value="Genomic_DNA"/>
</dbReference>
<keyword evidence="3" id="KW-1185">Reference proteome</keyword>
<evidence type="ECO:0000313" key="2">
    <source>
        <dbReference type="EMBL" id="PQM32224.1"/>
    </source>
</evidence>
<keyword evidence="1" id="KW-0732">Signal</keyword>
<name>A0A2P6FFS9_9MOLU</name>
<evidence type="ECO:0000313" key="3">
    <source>
        <dbReference type="Proteomes" id="UP000031565"/>
    </source>
</evidence>
<dbReference type="Proteomes" id="UP000031565">
    <property type="component" value="Unassembled WGS sequence"/>
</dbReference>